<evidence type="ECO:0000256" key="3">
    <source>
        <dbReference type="SAM" id="SignalP"/>
    </source>
</evidence>
<gene>
    <name evidence="4" type="ORF">E1161_11830</name>
</gene>
<name>A0A4R4UR47_9PSEU</name>
<dbReference type="EMBL" id="SMKV01000012">
    <property type="protein sequence ID" value="TDC92786.1"/>
    <property type="molecule type" value="Genomic_DNA"/>
</dbReference>
<keyword evidence="2" id="KW-0472">Membrane</keyword>
<dbReference type="Proteomes" id="UP000294744">
    <property type="component" value="Unassembled WGS sequence"/>
</dbReference>
<evidence type="ECO:0000313" key="4">
    <source>
        <dbReference type="EMBL" id="TDC92786.1"/>
    </source>
</evidence>
<evidence type="ECO:0008006" key="6">
    <source>
        <dbReference type="Google" id="ProtNLM"/>
    </source>
</evidence>
<feature type="chain" id="PRO_5020903940" description="LPXTG cell wall anchor domain-containing protein" evidence="3">
    <location>
        <begin position="26"/>
        <end position="100"/>
    </location>
</feature>
<accession>A0A4R4UR47</accession>
<protein>
    <recommendedName>
        <fullName evidence="6">LPXTG cell wall anchor domain-containing protein</fullName>
    </recommendedName>
</protein>
<feature type="signal peptide" evidence="3">
    <location>
        <begin position="1"/>
        <end position="25"/>
    </location>
</feature>
<keyword evidence="2" id="KW-1133">Transmembrane helix</keyword>
<dbReference type="RefSeq" id="WP_132622608.1">
    <property type="nucleotide sequence ID" value="NZ_SMKV01000012.1"/>
</dbReference>
<organism evidence="4 5">
    <name type="scientific">Saccharopolyspora aridisoli</name>
    <dbReference type="NCBI Taxonomy" id="2530385"/>
    <lineage>
        <taxon>Bacteria</taxon>
        <taxon>Bacillati</taxon>
        <taxon>Actinomycetota</taxon>
        <taxon>Actinomycetes</taxon>
        <taxon>Pseudonocardiales</taxon>
        <taxon>Pseudonocardiaceae</taxon>
        <taxon>Saccharopolyspora</taxon>
    </lineage>
</organism>
<evidence type="ECO:0000256" key="2">
    <source>
        <dbReference type="SAM" id="Phobius"/>
    </source>
</evidence>
<dbReference type="AlphaFoldDB" id="A0A4R4UR47"/>
<keyword evidence="3" id="KW-0732">Signal</keyword>
<keyword evidence="2" id="KW-0812">Transmembrane</keyword>
<comment type="caution">
    <text evidence="4">The sequence shown here is derived from an EMBL/GenBank/DDBJ whole genome shotgun (WGS) entry which is preliminary data.</text>
</comment>
<evidence type="ECO:0000256" key="1">
    <source>
        <dbReference type="SAM" id="MobiDB-lite"/>
    </source>
</evidence>
<evidence type="ECO:0000313" key="5">
    <source>
        <dbReference type="Proteomes" id="UP000294744"/>
    </source>
</evidence>
<feature type="compositionally biased region" description="Basic and acidic residues" evidence="1">
    <location>
        <begin position="56"/>
        <end position="66"/>
    </location>
</feature>
<proteinExistence type="predicted"/>
<sequence length="100" mass="10684">MWRIGRLLAGLAIALTLLLTPWAAASPASGQVEVAQVAAVAHAEAVAQQPTQESPAPERETQAERNQRTAMGVAGVVLIGLVLLSRKARKKSLLFFEKKK</sequence>
<feature type="region of interest" description="Disordered" evidence="1">
    <location>
        <begin position="46"/>
        <end position="66"/>
    </location>
</feature>
<keyword evidence="5" id="KW-1185">Reference proteome</keyword>
<reference evidence="4 5" key="1">
    <citation type="submission" date="2019-03" db="EMBL/GenBank/DDBJ databases">
        <title>Draft genome sequences of novel Actinobacteria.</title>
        <authorList>
            <person name="Sahin N."/>
            <person name="Ay H."/>
            <person name="Saygin H."/>
        </authorList>
    </citation>
    <scope>NUCLEOTIDE SEQUENCE [LARGE SCALE GENOMIC DNA]</scope>
    <source>
        <strain evidence="4 5">16K404</strain>
    </source>
</reference>
<feature type="transmembrane region" description="Helical" evidence="2">
    <location>
        <begin position="67"/>
        <end position="84"/>
    </location>
</feature>